<dbReference type="InterPro" id="IPR008758">
    <property type="entry name" value="Peptidase_S28"/>
</dbReference>
<dbReference type="PANTHER" id="PTHR11010">
    <property type="entry name" value="PROTEASE S28 PRO-X CARBOXYPEPTIDASE-RELATED"/>
    <property type="match status" value="1"/>
</dbReference>
<protein>
    <submittedName>
        <fullName evidence="8">Serine protease K12H4.7</fullName>
    </submittedName>
</protein>
<dbReference type="STRING" id="334426.A0A0R3PUZ8"/>
<evidence type="ECO:0000313" key="8">
    <source>
        <dbReference type="WBParaSite" id="ACOC_0000979201-mRNA-1"/>
    </source>
</evidence>
<dbReference type="SUPFAM" id="SSF53474">
    <property type="entry name" value="alpha/beta-Hydrolases"/>
    <property type="match status" value="1"/>
</dbReference>
<comment type="similarity">
    <text evidence="1">Belongs to the peptidase S28 family.</text>
</comment>
<reference evidence="8" key="1">
    <citation type="submission" date="2017-02" db="UniProtKB">
        <authorList>
            <consortium name="WormBaseParasite"/>
        </authorList>
    </citation>
    <scope>IDENTIFICATION</scope>
</reference>
<keyword evidence="7" id="KW-1185">Reference proteome</keyword>
<accession>A0A0R3PUZ8</accession>
<keyword evidence="2" id="KW-0645">Protease</keyword>
<keyword evidence="3" id="KW-0732">Signal</keyword>
<name>A0A0R3PUZ8_ANGCS</name>
<evidence type="ECO:0000256" key="3">
    <source>
        <dbReference type="ARBA" id="ARBA00022729"/>
    </source>
</evidence>
<dbReference type="GO" id="GO:0070008">
    <property type="term" value="F:serine-type exopeptidase activity"/>
    <property type="evidence" value="ECO:0007669"/>
    <property type="project" value="InterPro"/>
</dbReference>
<reference evidence="6 7" key="2">
    <citation type="submission" date="2018-11" db="EMBL/GenBank/DDBJ databases">
        <authorList>
            <consortium name="Pathogen Informatics"/>
        </authorList>
    </citation>
    <scope>NUCLEOTIDE SEQUENCE [LARGE SCALE GENOMIC DNA]</scope>
    <source>
        <strain evidence="6 7">Costa Rica</strain>
    </source>
</reference>
<dbReference type="GO" id="GO:0006508">
    <property type="term" value="P:proteolysis"/>
    <property type="evidence" value="ECO:0007669"/>
    <property type="project" value="UniProtKB-KW"/>
</dbReference>
<evidence type="ECO:0000256" key="5">
    <source>
        <dbReference type="ARBA" id="ARBA00023180"/>
    </source>
</evidence>
<organism evidence="8">
    <name type="scientific">Angiostrongylus costaricensis</name>
    <name type="common">Nematode worm</name>
    <dbReference type="NCBI Taxonomy" id="334426"/>
    <lineage>
        <taxon>Eukaryota</taxon>
        <taxon>Metazoa</taxon>
        <taxon>Ecdysozoa</taxon>
        <taxon>Nematoda</taxon>
        <taxon>Chromadorea</taxon>
        <taxon>Rhabditida</taxon>
        <taxon>Rhabditina</taxon>
        <taxon>Rhabditomorpha</taxon>
        <taxon>Strongyloidea</taxon>
        <taxon>Metastrongylidae</taxon>
        <taxon>Angiostrongylus</taxon>
    </lineage>
</organism>
<evidence type="ECO:0000313" key="7">
    <source>
        <dbReference type="Proteomes" id="UP000267027"/>
    </source>
</evidence>
<sequence length="188" mass="21666">MKLSRRANTWSILIFDKSLIISATLQHFGNSWFLQRYQYNSKFYNKRSGNVFLMIGGERSISPPGDKWVRNENVMMMKYAKIYGAAAFQLEHRHYGPAEYSPMKTQTTLDLKLLTIDQVIEDIREFIRQMNAKYFNGTKTYWVTFGGSYSGALSAFYRETYPETSIGAVSTSSAVNVLVDYYGQCLFP</sequence>
<dbReference type="PANTHER" id="PTHR11010:SF34">
    <property type="entry name" value="SERINE PROTEASE F56F10.1-RELATED"/>
    <property type="match status" value="1"/>
</dbReference>
<dbReference type="OrthoDB" id="1735038at2759"/>
<dbReference type="WBParaSite" id="ACOC_0000979201-mRNA-1">
    <property type="protein sequence ID" value="ACOC_0000979201-mRNA-1"/>
    <property type="gene ID" value="ACOC_0000979201"/>
</dbReference>
<dbReference type="GO" id="GO:0008239">
    <property type="term" value="F:dipeptidyl-peptidase activity"/>
    <property type="evidence" value="ECO:0007669"/>
    <property type="project" value="TreeGrafter"/>
</dbReference>
<dbReference type="OMA" id="EMRFNYY"/>
<evidence type="ECO:0000256" key="2">
    <source>
        <dbReference type="ARBA" id="ARBA00022670"/>
    </source>
</evidence>
<dbReference type="Proteomes" id="UP000267027">
    <property type="component" value="Unassembled WGS sequence"/>
</dbReference>
<gene>
    <name evidence="6" type="ORF">ACOC_LOCUS9793</name>
</gene>
<keyword evidence="5" id="KW-0325">Glycoprotein</keyword>
<dbReference type="InterPro" id="IPR029058">
    <property type="entry name" value="AB_hydrolase_fold"/>
</dbReference>
<proteinExistence type="inferred from homology"/>
<evidence type="ECO:0000313" key="6">
    <source>
        <dbReference type="EMBL" id="VDM61378.1"/>
    </source>
</evidence>
<dbReference type="Pfam" id="PF05577">
    <property type="entry name" value="Peptidase_S28"/>
    <property type="match status" value="1"/>
</dbReference>
<evidence type="ECO:0000256" key="1">
    <source>
        <dbReference type="ARBA" id="ARBA00011079"/>
    </source>
</evidence>
<dbReference type="AlphaFoldDB" id="A0A0R3PUZ8"/>
<dbReference type="Gene3D" id="3.40.50.1820">
    <property type="entry name" value="alpha/beta hydrolase"/>
    <property type="match status" value="1"/>
</dbReference>
<keyword evidence="4" id="KW-0378">Hydrolase</keyword>
<evidence type="ECO:0000256" key="4">
    <source>
        <dbReference type="ARBA" id="ARBA00022801"/>
    </source>
</evidence>
<dbReference type="EMBL" id="UYYA01004354">
    <property type="protein sequence ID" value="VDM61378.1"/>
    <property type="molecule type" value="Genomic_DNA"/>
</dbReference>